<dbReference type="Proteomes" id="UP001314170">
    <property type="component" value="Unassembled WGS sequence"/>
</dbReference>
<sequence length="85" mass="10109">MERSDCWNDEEVRVMEWVDRVRKWMVRMSEESGRGAREESGEEKGPLCEGWLGRKKVVRLEKRKVMTNRCLSFEEKEKVSVKSEG</sequence>
<proteinExistence type="predicted"/>
<organism evidence="1 2">
    <name type="scientific">Dovyalis caffra</name>
    <dbReference type="NCBI Taxonomy" id="77055"/>
    <lineage>
        <taxon>Eukaryota</taxon>
        <taxon>Viridiplantae</taxon>
        <taxon>Streptophyta</taxon>
        <taxon>Embryophyta</taxon>
        <taxon>Tracheophyta</taxon>
        <taxon>Spermatophyta</taxon>
        <taxon>Magnoliopsida</taxon>
        <taxon>eudicotyledons</taxon>
        <taxon>Gunneridae</taxon>
        <taxon>Pentapetalae</taxon>
        <taxon>rosids</taxon>
        <taxon>fabids</taxon>
        <taxon>Malpighiales</taxon>
        <taxon>Salicaceae</taxon>
        <taxon>Flacourtieae</taxon>
        <taxon>Dovyalis</taxon>
    </lineage>
</organism>
<evidence type="ECO:0000313" key="1">
    <source>
        <dbReference type="EMBL" id="CAK7350115.1"/>
    </source>
</evidence>
<accession>A0AAV1SGC2</accession>
<evidence type="ECO:0000313" key="2">
    <source>
        <dbReference type="Proteomes" id="UP001314170"/>
    </source>
</evidence>
<comment type="caution">
    <text evidence="1">The sequence shown here is derived from an EMBL/GenBank/DDBJ whole genome shotgun (WGS) entry which is preliminary data.</text>
</comment>
<reference evidence="1 2" key="1">
    <citation type="submission" date="2024-01" db="EMBL/GenBank/DDBJ databases">
        <authorList>
            <person name="Waweru B."/>
        </authorList>
    </citation>
    <scope>NUCLEOTIDE SEQUENCE [LARGE SCALE GENOMIC DNA]</scope>
</reference>
<gene>
    <name evidence="1" type="ORF">DCAF_LOCUS22841</name>
</gene>
<dbReference type="AlphaFoldDB" id="A0AAV1SGC2"/>
<dbReference type="EMBL" id="CAWUPB010001184">
    <property type="protein sequence ID" value="CAK7350115.1"/>
    <property type="molecule type" value="Genomic_DNA"/>
</dbReference>
<protein>
    <submittedName>
        <fullName evidence="1">Uncharacterized protein</fullName>
    </submittedName>
</protein>
<name>A0AAV1SGC2_9ROSI</name>
<keyword evidence="2" id="KW-1185">Reference proteome</keyword>